<sequence>MDARKAHKASSSSSPSSSSKRGEYHIFLSFRGEDTRYGFTSHLHKALESRGYDVFMDEDDLQVGKVIKPELLQAIEKSKMSVIVFSTRYADSSWCLDELVKIMECRRTLNQIVLPIFYNVDPSDVRKQTGTLASDFQKHTIRHKDEVVKEWRKALTEAANLCAGVLEDR</sequence>
<dbReference type="AlphaFoldDB" id="A0A6P5S053"/>
<organism evidence="4 5">
    <name type="scientific">Prunus avium</name>
    <name type="common">Cherry</name>
    <name type="synonym">Cerasus avium</name>
    <dbReference type="NCBI Taxonomy" id="42229"/>
    <lineage>
        <taxon>Eukaryota</taxon>
        <taxon>Viridiplantae</taxon>
        <taxon>Streptophyta</taxon>
        <taxon>Embryophyta</taxon>
        <taxon>Tracheophyta</taxon>
        <taxon>Spermatophyta</taxon>
        <taxon>Magnoliopsida</taxon>
        <taxon>eudicotyledons</taxon>
        <taxon>Gunneridae</taxon>
        <taxon>Pentapetalae</taxon>
        <taxon>rosids</taxon>
        <taxon>fabids</taxon>
        <taxon>Rosales</taxon>
        <taxon>Rosaceae</taxon>
        <taxon>Amygdaloideae</taxon>
        <taxon>Amygdaleae</taxon>
        <taxon>Prunus</taxon>
    </lineage>
</organism>
<gene>
    <name evidence="5" type="primary">LOC110750744</name>
</gene>
<name>A0A6P5S053_PRUAV</name>
<feature type="domain" description="TIR" evidence="3">
    <location>
        <begin position="22"/>
        <end position="169"/>
    </location>
</feature>
<proteinExistence type="predicted"/>
<dbReference type="KEGG" id="pavi:110750744"/>
<keyword evidence="1" id="KW-0520">NAD</keyword>
<dbReference type="FunFam" id="3.40.50.10140:FF:000007">
    <property type="entry name" value="Disease resistance protein (TIR-NBS-LRR class)"/>
    <property type="match status" value="1"/>
</dbReference>
<dbReference type="GO" id="GO:0007165">
    <property type="term" value="P:signal transduction"/>
    <property type="evidence" value="ECO:0007669"/>
    <property type="project" value="InterPro"/>
</dbReference>
<evidence type="ECO:0000256" key="2">
    <source>
        <dbReference type="SAM" id="MobiDB-lite"/>
    </source>
</evidence>
<evidence type="ECO:0000256" key="1">
    <source>
        <dbReference type="ARBA" id="ARBA00023027"/>
    </source>
</evidence>
<feature type="compositionally biased region" description="Low complexity" evidence="2">
    <location>
        <begin position="10"/>
        <end position="19"/>
    </location>
</feature>
<dbReference type="GeneID" id="110750744"/>
<evidence type="ECO:0000313" key="5">
    <source>
        <dbReference type="RefSeq" id="XP_021806801.1"/>
    </source>
</evidence>
<dbReference type="InterPro" id="IPR035897">
    <property type="entry name" value="Toll_tir_struct_dom_sf"/>
</dbReference>
<dbReference type="SMART" id="SM00255">
    <property type="entry name" value="TIR"/>
    <property type="match status" value="1"/>
</dbReference>
<evidence type="ECO:0000313" key="4">
    <source>
        <dbReference type="Proteomes" id="UP000515124"/>
    </source>
</evidence>
<dbReference type="PROSITE" id="PS50104">
    <property type="entry name" value="TIR"/>
    <property type="match status" value="1"/>
</dbReference>
<reference evidence="5" key="1">
    <citation type="submission" date="2025-08" db="UniProtKB">
        <authorList>
            <consortium name="RefSeq"/>
        </authorList>
    </citation>
    <scope>IDENTIFICATION</scope>
</reference>
<keyword evidence="4" id="KW-1185">Reference proteome</keyword>
<dbReference type="Proteomes" id="UP000515124">
    <property type="component" value="Unplaced"/>
</dbReference>
<feature type="region of interest" description="Disordered" evidence="2">
    <location>
        <begin position="1"/>
        <end position="20"/>
    </location>
</feature>
<dbReference type="Gramene" id="Pav_sc0000205.1_g150.1.br:mrna">
    <property type="protein sequence ID" value="Pav_sc0000205.1_g150.1.br:CDS:1"/>
    <property type="gene ID" value="Pav_sc0000205.1_g150.1.br"/>
</dbReference>
<dbReference type="PANTHER" id="PTHR32009">
    <property type="entry name" value="TMV RESISTANCE PROTEIN N-LIKE"/>
    <property type="match status" value="1"/>
</dbReference>
<accession>A0A6P5S053</accession>
<dbReference type="RefSeq" id="XP_021806801.1">
    <property type="nucleotide sequence ID" value="XM_021951109.1"/>
</dbReference>
<protein>
    <submittedName>
        <fullName evidence="5">TMV resistance protein N-like</fullName>
    </submittedName>
</protein>
<dbReference type="InterPro" id="IPR000157">
    <property type="entry name" value="TIR_dom"/>
</dbReference>
<dbReference type="Pfam" id="PF01582">
    <property type="entry name" value="TIR"/>
    <property type="match status" value="1"/>
</dbReference>
<dbReference type="Gene3D" id="3.40.50.10140">
    <property type="entry name" value="Toll/interleukin-1 receptor homology (TIR) domain"/>
    <property type="match status" value="1"/>
</dbReference>
<dbReference type="PANTHER" id="PTHR32009:SF160">
    <property type="entry name" value="DISEASE RESISTANCE PROTEIN (TIR-NBS-LRR CLASS)"/>
    <property type="match status" value="1"/>
</dbReference>
<dbReference type="SUPFAM" id="SSF52200">
    <property type="entry name" value="Toll/Interleukin receptor TIR domain"/>
    <property type="match status" value="1"/>
</dbReference>
<evidence type="ECO:0000259" key="3">
    <source>
        <dbReference type="PROSITE" id="PS50104"/>
    </source>
</evidence>